<feature type="active site" description="Nucleophile and sulfur donor" evidence="1">
    <location>
        <position position="175"/>
    </location>
</feature>
<dbReference type="InterPro" id="IPR052188">
    <property type="entry name" value="Ni-pincer_cofactor_biosynth"/>
</dbReference>
<dbReference type="Pfam" id="PF02540">
    <property type="entry name" value="NAD_synthase"/>
    <property type="match status" value="1"/>
</dbReference>
<dbReference type="PANTHER" id="PTHR43169">
    <property type="entry name" value="EXSB FAMILY PROTEIN"/>
    <property type="match status" value="1"/>
</dbReference>
<gene>
    <name evidence="4" type="ORF">L21SP3_01888</name>
</gene>
<name>A0A1Q2HS59_9BACT</name>
<dbReference type="STRING" id="1940790.L21SP3_01888"/>
<dbReference type="AlphaFoldDB" id="A0A1Q2HS59"/>
<organism evidence="4 5">
    <name type="scientific">Sedimentisphaera cyanobacteriorum</name>
    <dbReference type="NCBI Taxonomy" id="1940790"/>
    <lineage>
        <taxon>Bacteria</taxon>
        <taxon>Pseudomonadati</taxon>
        <taxon>Planctomycetota</taxon>
        <taxon>Phycisphaerae</taxon>
        <taxon>Sedimentisphaerales</taxon>
        <taxon>Sedimentisphaeraceae</taxon>
        <taxon>Sedimentisphaera</taxon>
    </lineage>
</organism>
<dbReference type="CDD" id="cd01990">
    <property type="entry name" value="LarE-like"/>
    <property type="match status" value="1"/>
</dbReference>
<evidence type="ECO:0000259" key="3">
    <source>
        <dbReference type="Pfam" id="PF02540"/>
    </source>
</evidence>
<dbReference type="RefSeq" id="WP_077540938.1">
    <property type="nucleotide sequence ID" value="NZ_CP019633.1"/>
</dbReference>
<dbReference type="NCBIfam" id="TIGR00268">
    <property type="entry name" value="ATP-dependent sacrificial sulfur transferase LarE"/>
    <property type="match status" value="1"/>
</dbReference>
<dbReference type="GO" id="GO:0016783">
    <property type="term" value="F:sulfurtransferase activity"/>
    <property type="evidence" value="ECO:0007669"/>
    <property type="project" value="InterPro"/>
</dbReference>
<dbReference type="OrthoDB" id="9776919at2"/>
<dbReference type="EMBL" id="CP019633">
    <property type="protein sequence ID" value="AQQ10063.1"/>
    <property type="molecule type" value="Genomic_DNA"/>
</dbReference>
<evidence type="ECO:0000256" key="2">
    <source>
        <dbReference type="SAM" id="MobiDB-lite"/>
    </source>
</evidence>
<feature type="region of interest" description="Disordered" evidence="2">
    <location>
        <begin position="260"/>
        <end position="279"/>
    </location>
</feature>
<protein>
    <submittedName>
        <fullName evidence="4">NAD synthetase</fullName>
    </submittedName>
</protein>
<feature type="compositionally biased region" description="Basic residues" evidence="2">
    <location>
        <begin position="267"/>
        <end position="279"/>
    </location>
</feature>
<keyword evidence="5" id="KW-1185">Reference proteome</keyword>
<evidence type="ECO:0000313" key="4">
    <source>
        <dbReference type="EMBL" id="AQQ10063.1"/>
    </source>
</evidence>
<dbReference type="GO" id="GO:0006163">
    <property type="term" value="P:purine nucleotide metabolic process"/>
    <property type="evidence" value="ECO:0007669"/>
    <property type="project" value="UniProtKB-ARBA"/>
</dbReference>
<dbReference type="PIRSF" id="PIRSF006661">
    <property type="entry name" value="PP-lp_UCP006661"/>
    <property type="match status" value="1"/>
</dbReference>
<accession>A0A1Q2HS59</accession>
<dbReference type="InterPro" id="IPR014729">
    <property type="entry name" value="Rossmann-like_a/b/a_fold"/>
</dbReference>
<dbReference type="KEGG" id="pbu:L21SP3_01888"/>
<dbReference type="PANTHER" id="PTHR43169:SF2">
    <property type="entry name" value="NAD_GMP SYNTHASE DOMAIN-CONTAINING PROTEIN"/>
    <property type="match status" value="1"/>
</dbReference>
<evidence type="ECO:0000256" key="1">
    <source>
        <dbReference type="PIRSR" id="PIRSR006661-1"/>
    </source>
</evidence>
<feature type="domain" description="NAD/GMP synthase" evidence="3">
    <location>
        <begin position="17"/>
        <end position="82"/>
    </location>
</feature>
<evidence type="ECO:0000313" key="5">
    <source>
        <dbReference type="Proteomes" id="UP000188273"/>
    </source>
</evidence>
<dbReference type="SUPFAM" id="SSF52402">
    <property type="entry name" value="Adenine nucleotide alpha hydrolases-like"/>
    <property type="match status" value="1"/>
</dbReference>
<dbReference type="Gene3D" id="3.40.50.620">
    <property type="entry name" value="HUPs"/>
    <property type="match status" value="1"/>
</dbReference>
<dbReference type="InterPro" id="IPR022310">
    <property type="entry name" value="NAD/GMP_synthase"/>
</dbReference>
<sequence>MCQKKYEELCEIIRKSGKMCVSFSGGVDSSFLAYTCRKVLGRNNMLCVYVRGKAASRKQTDNARKSAEKYDFPLEIIDVDELEVEQVRRGDPRRCYFCKKNILSLIGKKAGEQEFNVIACGSNLDDLSDYRPGRDAVKEMGVSEPLLEAKLTKDEIRSLSRRFGLDTADMPSEPCLLSRIPYNRPADERMLRQVEQAEKVLGDFGFDVCRVRHYGITAKIEIPPQKFEQYRKNEPQIREKILETGFSEAVLDENGFRSGSLNDSLRIKNKQSHEKMKKS</sequence>
<proteinExistence type="predicted"/>
<dbReference type="Proteomes" id="UP000188273">
    <property type="component" value="Chromosome"/>
</dbReference>
<dbReference type="InterPro" id="IPR005232">
    <property type="entry name" value="LarE"/>
</dbReference>
<reference evidence="5" key="1">
    <citation type="submission" date="2017-02" db="EMBL/GenBank/DDBJ databases">
        <title>Comparative genomics and description of representatives of a novel lineage of planctomycetes thriving in anoxic sediments.</title>
        <authorList>
            <person name="Spring S."/>
            <person name="Bunk B."/>
            <person name="Sproer C."/>
            <person name="Klenk H.-P."/>
        </authorList>
    </citation>
    <scope>NUCLEOTIDE SEQUENCE [LARGE SCALE GENOMIC DNA]</scope>
    <source>
        <strain evidence="5">L21-RPul-D3</strain>
    </source>
</reference>